<feature type="compositionally biased region" description="Basic and acidic residues" evidence="1">
    <location>
        <begin position="56"/>
        <end position="73"/>
    </location>
</feature>
<protein>
    <submittedName>
        <fullName evidence="2">Uncharacterized protein</fullName>
    </submittedName>
</protein>
<dbReference type="AlphaFoldDB" id="A0A497Y4X0"/>
<evidence type="ECO:0000313" key="3">
    <source>
        <dbReference type="Proteomes" id="UP000273898"/>
    </source>
</evidence>
<gene>
    <name evidence="2" type="ORF">BCL90_2077</name>
</gene>
<dbReference type="EMBL" id="RCCK01000011">
    <property type="protein sequence ID" value="RLJ77016.1"/>
    <property type="molecule type" value="Genomic_DNA"/>
</dbReference>
<reference evidence="2 3" key="1">
    <citation type="submission" date="2018-10" db="EMBL/GenBank/DDBJ databases">
        <title>Genomic Encyclopedia of Archaeal and Bacterial Type Strains, Phase II (KMG-II): from individual species to whole genera.</title>
        <authorList>
            <person name="Goeker M."/>
        </authorList>
    </citation>
    <scope>NUCLEOTIDE SEQUENCE [LARGE SCALE GENOMIC DNA]</scope>
    <source>
        <strain evidence="2 3">DSM 19624</strain>
    </source>
</reference>
<evidence type="ECO:0000256" key="1">
    <source>
        <dbReference type="SAM" id="MobiDB-lite"/>
    </source>
</evidence>
<proteinExistence type="predicted"/>
<evidence type="ECO:0000313" key="2">
    <source>
        <dbReference type="EMBL" id="RLJ77016.1"/>
    </source>
</evidence>
<comment type="caution">
    <text evidence="2">The sequence shown here is derived from an EMBL/GenBank/DDBJ whole genome shotgun (WGS) entry which is preliminary data.</text>
</comment>
<dbReference type="Proteomes" id="UP000273898">
    <property type="component" value="Unassembled WGS sequence"/>
</dbReference>
<accession>A0A497Y4X0</accession>
<organism evidence="2 3">
    <name type="scientific">Pedobacter alluvionis</name>
    <dbReference type="NCBI Taxonomy" id="475253"/>
    <lineage>
        <taxon>Bacteria</taxon>
        <taxon>Pseudomonadati</taxon>
        <taxon>Bacteroidota</taxon>
        <taxon>Sphingobacteriia</taxon>
        <taxon>Sphingobacteriales</taxon>
        <taxon>Sphingobacteriaceae</taxon>
        <taxon>Pedobacter</taxon>
    </lineage>
</organism>
<feature type="region of interest" description="Disordered" evidence="1">
    <location>
        <begin position="56"/>
        <end position="139"/>
    </location>
</feature>
<name>A0A497Y4X0_9SPHI</name>
<feature type="compositionally biased region" description="Basic and acidic residues" evidence="1">
    <location>
        <begin position="87"/>
        <end position="97"/>
    </location>
</feature>
<sequence length="139" mass="15788">MSGLFDVYDPRLQMGLGRKAIASHKFIKDTIYQFKDVKPIFFFTVLYNSLNKTMENKKENNENLENKDIENTADKSNMPDQLVPRHRSNDNEKKNTVESDAGNLGRNFGRGDFGSEEAREDAEKGNKGHAGNMPNSTEK</sequence>